<dbReference type="SUPFAM" id="SSF50037">
    <property type="entry name" value="C-terminal domain of transcriptional repressors"/>
    <property type="match status" value="1"/>
</dbReference>
<dbReference type="GO" id="GO:0046914">
    <property type="term" value="F:transition metal ion binding"/>
    <property type="evidence" value="ECO:0007669"/>
    <property type="project" value="InterPro"/>
</dbReference>
<dbReference type="InterPro" id="IPR038157">
    <property type="entry name" value="FeoA_core_dom"/>
</dbReference>
<dbReference type="Gene3D" id="2.30.30.90">
    <property type="match status" value="1"/>
</dbReference>
<organism evidence="3">
    <name type="scientific">Lacrimispora sp. BS-2</name>
    <dbReference type="NCBI Taxonomy" id="3151850"/>
    <lineage>
        <taxon>Bacteria</taxon>
        <taxon>Bacillati</taxon>
        <taxon>Bacillota</taxon>
        <taxon>Clostridia</taxon>
        <taxon>Lachnospirales</taxon>
        <taxon>Lachnospiraceae</taxon>
        <taxon>Lacrimispora</taxon>
    </lineage>
</organism>
<evidence type="ECO:0000259" key="2">
    <source>
        <dbReference type="SMART" id="SM00899"/>
    </source>
</evidence>
<proteinExistence type="predicted"/>
<dbReference type="RefSeq" id="WP_349948752.1">
    <property type="nucleotide sequence ID" value="NZ_CP157940.1"/>
</dbReference>
<evidence type="ECO:0000313" key="3">
    <source>
        <dbReference type="EMBL" id="XBS56124.1"/>
    </source>
</evidence>
<keyword evidence="1" id="KW-0408">Iron</keyword>
<dbReference type="InterPro" id="IPR007167">
    <property type="entry name" value="Fe-transptr_FeoA-like"/>
</dbReference>
<reference evidence="3" key="1">
    <citation type="submission" date="2024-06" db="EMBL/GenBank/DDBJ databases">
        <title>Lacrimispora cavernae sp. nov., a novel anaerobe isolated from bat guano pile inside a cave.</title>
        <authorList>
            <person name="Miller S.L."/>
            <person name="Lu N."/>
            <person name="King J."/>
            <person name="Sankaranarayanan K."/>
            <person name="Lawson P.A."/>
        </authorList>
    </citation>
    <scope>NUCLEOTIDE SEQUENCE</scope>
    <source>
        <strain evidence="3">BS-2</strain>
    </source>
</reference>
<protein>
    <submittedName>
        <fullName evidence="3">FeoA family protein</fullName>
    </submittedName>
</protein>
<dbReference type="EMBL" id="CP157940">
    <property type="protein sequence ID" value="XBS56124.1"/>
    <property type="molecule type" value="Genomic_DNA"/>
</dbReference>
<dbReference type="InterPro" id="IPR008988">
    <property type="entry name" value="Transcriptional_repressor_C"/>
</dbReference>
<dbReference type="Pfam" id="PF04023">
    <property type="entry name" value="FeoA"/>
    <property type="match status" value="1"/>
</dbReference>
<feature type="domain" description="Ferrous iron transporter FeoA-like" evidence="2">
    <location>
        <begin position="2"/>
        <end position="73"/>
    </location>
</feature>
<accession>A0AAU7PUP4</accession>
<dbReference type="AlphaFoldDB" id="A0AAU7PUP4"/>
<gene>
    <name evidence="3" type="ORF">ABFV83_10155</name>
</gene>
<evidence type="ECO:0000256" key="1">
    <source>
        <dbReference type="ARBA" id="ARBA00023004"/>
    </source>
</evidence>
<sequence length="76" mass="8458">MEILTKLRKGSVGKIKSIGGNVHFQSRITSIGLTPGSVIEVIQNEKKHPLLIYSRDTMLAINRKDAEQIGLEEISR</sequence>
<name>A0AAU7PUP4_9FIRM</name>
<dbReference type="SMART" id="SM00899">
    <property type="entry name" value="FeoA"/>
    <property type="match status" value="1"/>
</dbReference>